<comment type="caution">
    <text evidence="14">The sequence shown here is derived from an EMBL/GenBank/DDBJ whole genome shotgun (WGS) entry which is preliminary data.</text>
</comment>
<keyword evidence="7 12" id="KW-0479">Metal-binding</keyword>
<dbReference type="CDD" id="cd03499">
    <property type="entry name" value="SQR_TypeC_SdhC"/>
    <property type="match status" value="1"/>
</dbReference>
<evidence type="ECO:0000256" key="12">
    <source>
        <dbReference type="PIRSR" id="PIRSR000178-1"/>
    </source>
</evidence>
<keyword evidence="8 13" id="KW-1133">Transmembrane helix</keyword>
<dbReference type="SUPFAM" id="SSF81343">
    <property type="entry name" value="Fumarate reductase respiratory complex transmembrane subunits"/>
    <property type="match status" value="1"/>
</dbReference>
<dbReference type="PANTHER" id="PTHR10978">
    <property type="entry name" value="SUCCINATE DEHYDROGENASE CYTOCHROME B560 SUBUNIT"/>
    <property type="match status" value="1"/>
</dbReference>
<evidence type="ECO:0000256" key="7">
    <source>
        <dbReference type="ARBA" id="ARBA00022723"/>
    </source>
</evidence>
<evidence type="ECO:0000256" key="9">
    <source>
        <dbReference type="ARBA" id="ARBA00023004"/>
    </source>
</evidence>
<sequence length="137" mass="14553">MLNNGPDECDKTVADKRPVNLDLGAMKWPLPAITSITHRISGVILVAGTAVLLWLLDESLTSEEAFNSLRSVLASSLIFKLIVWGVMSALIYHSVAGVKHLCMDLGYGESLEGGITAAKLLIAIAAVLIVLAGALIW</sequence>
<evidence type="ECO:0000256" key="2">
    <source>
        <dbReference type="ARBA" id="ARBA00004141"/>
    </source>
</evidence>
<proteinExistence type="inferred from homology"/>
<feature type="transmembrane region" description="Helical" evidence="13">
    <location>
        <begin position="77"/>
        <end position="95"/>
    </location>
</feature>
<dbReference type="GO" id="GO:0009055">
    <property type="term" value="F:electron transfer activity"/>
    <property type="evidence" value="ECO:0007669"/>
    <property type="project" value="InterPro"/>
</dbReference>
<organism evidence="14 15">
    <name type="scientific">marine gamma proteobacterium HTCC2143</name>
    <dbReference type="NCBI Taxonomy" id="247633"/>
    <lineage>
        <taxon>Bacteria</taxon>
        <taxon>Pseudomonadati</taxon>
        <taxon>Pseudomonadota</taxon>
        <taxon>Gammaproteobacteria</taxon>
        <taxon>Cellvibrionales</taxon>
        <taxon>Spongiibacteraceae</taxon>
        <taxon>BD1-7 clade</taxon>
    </lineage>
</organism>
<dbReference type="InterPro" id="IPR014314">
    <property type="entry name" value="Succ_DH_cytb556"/>
</dbReference>
<keyword evidence="6 13" id="KW-0812">Transmembrane</keyword>
<dbReference type="AlphaFoldDB" id="A0YD91"/>
<evidence type="ECO:0000256" key="13">
    <source>
        <dbReference type="SAM" id="Phobius"/>
    </source>
</evidence>
<keyword evidence="10 13" id="KW-0472">Membrane</keyword>
<dbReference type="GO" id="GO:0005886">
    <property type="term" value="C:plasma membrane"/>
    <property type="evidence" value="ECO:0007669"/>
    <property type="project" value="TreeGrafter"/>
</dbReference>
<comment type="function">
    <text evidence="1">Membrane-anchoring subunit of succinate dehydrogenase (SDH).</text>
</comment>
<keyword evidence="9 12" id="KW-0408">Iron</keyword>
<dbReference type="Proteomes" id="UP000004931">
    <property type="component" value="Unassembled WGS sequence"/>
</dbReference>
<dbReference type="eggNOG" id="COG2009">
    <property type="taxonomic scope" value="Bacteria"/>
</dbReference>
<evidence type="ECO:0000256" key="6">
    <source>
        <dbReference type="ARBA" id="ARBA00022692"/>
    </source>
</evidence>
<dbReference type="GO" id="GO:0046872">
    <property type="term" value="F:metal ion binding"/>
    <property type="evidence" value="ECO:0007669"/>
    <property type="project" value="UniProtKB-KW"/>
</dbReference>
<evidence type="ECO:0000256" key="3">
    <source>
        <dbReference type="ARBA" id="ARBA00007244"/>
    </source>
</evidence>
<evidence type="ECO:0000256" key="5">
    <source>
        <dbReference type="ARBA" id="ARBA00022617"/>
    </source>
</evidence>
<evidence type="ECO:0000313" key="15">
    <source>
        <dbReference type="Proteomes" id="UP000004931"/>
    </source>
</evidence>
<dbReference type="Pfam" id="PF01127">
    <property type="entry name" value="Sdh_cyt"/>
    <property type="match status" value="1"/>
</dbReference>
<dbReference type="NCBIfam" id="TIGR02970">
    <property type="entry name" value="succ_dehyd_cytB"/>
    <property type="match status" value="1"/>
</dbReference>
<gene>
    <name evidence="14" type="ORF">GP2143_03698</name>
</gene>
<keyword evidence="5 12" id="KW-0349">Heme</keyword>
<evidence type="ECO:0000256" key="1">
    <source>
        <dbReference type="ARBA" id="ARBA00004050"/>
    </source>
</evidence>
<evidence type="ECO:0000256" key="4">
    <source>
        <dbReference type="ARBA" id="ARBA00020076"/>
    </source>
</evidence>
<dbReference type="InterPro" id="IPR018495">
    <property type="entry name" value="Succ_DH_cyt_bsu_CS"/>
</dbReference>
<dbReference type="Gene3D" id="1.20.1300.10">
    <property type="entry name" value="Fumarate reductase/succinate dehydrogenase, transmembrane subunit"/>
    <property type="match status" value="1"/>
</dbReference>
<comment type="subunit">
    <text evidence="11">Part of an enzyme complex containing four subunits: a flavoprotein, an iron-sulfur protein, plus two membrane-anchoring proteins, SdhC and SdhD. The complex can form homotrimers.</text>
</comment>
<dbReference type="STRING" id="247633.GP2143_03698"/>
<comment type="subcellular location">
    <subcellularLocation>
        <location evidence="2">Membrane</location>
        <topology evidence="2">Multi-pass membrane protein</topology>
    </subcellularLocation>
</comment>
<feature type="binding site" description="axial binding residue" evidence="12">
    <location>
        <position position="93"/>
    </location>
    <ligand>
        <name>heme</name>
        <dbReference type="ChEBI" id="CHEBI:30413"/>
        <note>ligand shared with second transmembrane subunit</note>
    </ligand>
    <ligandPart>
        <name>Fe</name>
        <dbReference type="ChEBI" id="CHEBI:18248"/>
    </ligandPart>
</feature>
<feature type="transmembrane region" description="Helical" evidence="13">
    <location>
        <begin position="36"/>
        <end position="56"/>
    </location>
</feature>
<comment type="cofactor">
    <cofactor evidence="12">
        <name>heme</name>
        <dbReference type="ChEBI" id="CHEBI:30413"/>
    </cofactor>
    <text evidence="12">The heme is bound between the two transmembrane subunits.</text>
</comment>
<feature type="transmembrane region" description="Helical" evidence="13">
    <location>
        <begin position="115"/>
        <end position="136"/>
    </location>
</feature>
<keyword evidence="15" id="KW-1185">Reference proteome</keyword>
<evidence type="ECO:0000256" key="8">
    <source>
        <dbReference type="ARBA" id="ARBA00022989"/>
    </source>
</evidence>
<dbReference type="OrthoDB" id="9799441at2"/>
<comment type="similarity">
    <text evidence="3">Belongs to the cytochrome b560 family.</text>
</comment>
<dbReference type="PANTHER" id="PTHR10978:SF5">
    <property type="entry name" value="SUCCINATE DEHYDROGENASE CYTOCHROME B560 SUBUNIT, MITOCHONDRIAL"/>
    <property type="match status" value="1"/>
</dbReference>
<reference evidence="14 15" key="1">
    <citation type="journal article" date="2010" name="J. Bacteriol.">
        <title>Genome sequence of the oligotrophic marine Gammaproteobacterium HTCC2143, isolated from the Oregon Coast.</title>
        <authorList>
            <person name="Oh H.M."/>
            <person name="Kang I."/>
            <person name="Ferriera S."/>
            <person name="Giovannoni S.J."/>
            <person name="Cho J.C."/>
        </authorList>
    </citation>
    <scope>NUCLEOTIDE SEQUENCE [LARGE SCALE GENOMIC DNA]</scope>
    <source>
        <strain evidence="14 15">HTCC2143</strain>
    </source>
</reference>
<dbReference type="InterPro" id="IPR000701">
    <property type="entry name" value="SuccDH_FuR_B_TM-su"/>
</dbReference>
<dbReference type="PROSITE" id="PS01000">
    <property type="entry name" value="SDH_CYT_1"/>
    <property type="match status" value="1"/>
</dbReference>
<dbReference type="GO" id="GO:0006099">
    <property type="term" value="P:tricarboxylic acid cycle"/>
    <property type="evidence" value="ECO:0007669"/>
    <property type="project" value="InterPro"/>
</dbReference>
<protein>
    <recommendedName>
        <fullName evidence="4">Succinate dehydrogenase cytochrome b556 subunit</fullName>
    </recommendedName>
</protein>
<evidence type="ECO:0000313" key="14">
    <source>
        <dbReference type="EMBL" id="EAW31194.1"/>
    </source>
</evidence>
<dbReference type="PIRSF" id="PIRSF000178">
    <property type="entry name" value="SDH_cyt_b560"/>
    <property type="match status" value="1"/>
</dbReference>
<name>A0YD91_9GAMM</name>
<evidence type="ECO:0000256" key="10">
    <source>
        <dbReference type="ARBA" id="ARBA00023136"/>
    </source>
</evidence>
<dbReference type="InterPro" id="IPR034804">
    <property type="entry name" value="SQR/QFR_C/D"/>
</dbReference>
<accession>A0YD91</accession>
<dbReference type="EMBL" id="AAVT01000004">
    <property type="protein sequence ID" value="EAW31194.1"/>
    <property type="molecule type" value="Genomic_DNA"/>
</dbReference>
<evidence type="ECO:0000256" key="11">
    <source>
        <dbReference type="ARBA" id="ARBA00025912"/>
    </source>
</evidence>